<evidence type="ECO:0000313" key="2">
    <source>
        <dbReference type="Proteomes" id="UP001521222"/>
    </source>
</evidence>
<name>A0ABR3R7T4_9PLEO</name>
<accession>A0ABR3R7T4</accession>
<proteinExistence type="predicted"/>
<keyword evidence="2" id="KW-1185">Reference proteome</keyword>
<gene>
    <name evidence="1" type="ORF">SLS59_006101</name>
</gene>
<comment type="caution">
    <text evidence="1">The sequence shown here is derived from an EMBL/GenBank/DDBJ whole genome shotgun (WGS) entry which is preliminary data.</text>
</comment>
<organism evidence="1 2">
    <name type="scientific">Nothophoma quercina</name>
    <dbReference type="NCBI Taxonomy" id="749835"/>
    <lineage>
        <taxon>Eukaryota</taxon>
        <taxon>Fungi</taxon>
        <taxon>Dikarya</taxon>
        <taxon>Ascomycota</taxon>
        <taxon>Pezizomycotina</taxon>
        <taxon>Dothideomycetes</taxon>
        <taxon>Pleosporomycetidae</taxon>
        <taxon>Pleosporales</taxon>
        <taxon>Pleosporineae</taxon>
        <taxon>Didymellaceae</taxon>
        <taxon>Nothophoma</taxon>
    </lineage>
</organism>
<protein>
    <submittedName>
        <fullName evidence="1">Uncharacterized protein</fullName>
    </submittedName>
</protein>
<dbReference type="Proteomes" id="UP001521222">
    <property type="component" value="Unassembled WGS sequence"/>
</dbReference>
<dbReference type="EMBL" id="JAKIXB020000019">
    <property type="protein sequence ID" value="KAL1600027.1"/>
    <property type="molecule type" value="Genomic_DNA"/>
</dbReference>
<evidence type="ECO:0000313" key="1">
    <source>
        <dbReference type="EMBL" id="KAL1600027.1"/>
    </source>
</evidence>
<sequence length="113" mass="13032">MQFALRIFYYTESALFFKQLATYLRLDSVTFTENDDEYAICNVIEGELNLISCSLSFINIGAYGLQLDEVHLTMPAYTAMQGFSVEDRFDKDMWLVVEGVRPHWELSLPVEEG</sequence>
<reference evidence="1 2" key="1">
    <citation type="submission" date="2024-02" db="EMBL/GenBank/DDBJ databases">
        <title>De novo assembly and annotation of 12 fungi associated with fruit tree decline syndrome in Ontario, Canada.</title>
        <authorList>
            <person name="Sulman M."/>
            <person name="Ellouze W."/>
            <person name="Ilyukhin E."/>
        </authorList>
    </citation>
    <scope>NUCLEOTIDE SEQUENCE [LARGE SCALE GENOMIC DNA]</scope>
    <source>
        <strain evidence="1 2">M97-236</strain>
    </source>
</reference>